<feature type="domain" description="Ice-binding protein C-terminal" evidence="1">
    <location>
        <begin position="288"/>
        <end position="312"/>
    </location>
</feature>
<name>A0ABX0NUZ6_9BURK</name>
<evidence type="ECO:0000313" key="3">
    <source>
        <dbReference type="Proteomes" id="UP000609726"/>
    </source>
</evidence>
<evidence type="ECO:0000259" key="1">
    <source>
        <dbReference type="Pfam" id="PF07589"/>
    </source>
</evidence>
<comment type="caution">
    <text evidence="2">The sequence shown here is derived from an EMBL/GenBank/DDBJ whole genome shotgun (WGS) entry which is preliminary data.</text>
</comment>
<reference evidence="2 3" key="1">
    <citation type="submission" date="2019-10" db="EMBL/GenBank/DDBJ databases">
        <title>Taxonomy of Antarctic Massilia spp.: description of Massilia rubra sp. nov., Massilia aquatica sp. nov., Massilia mucilaginosa sp. nov., Massilia frigida sp. nov. isolated from streams, lakes and regoliths.</title>
        <authorList>
            <person name="Holochova P."/>
            <person name="Sedlacek I."/>
            <person name="Kralova S."/>
            <person name="Maslanova I."/>
            <person name="Busse H.-J."/>
            <person name="Stankova E."/>
            <person name="Vrbovska V."/>
            <person name="Kovarovic V."/>
            <person name="Bartak M."/>
            <person name="Svec P."/>
            <person name="Pantucek R."/>
        </authorList>
    </citation>
    <scope>NUCLEOTIDE SEQUENCE [LARGE SCALE GENOMIC DNA]</scope>
    <source>
        <strain evidence="2 3">CCM 8733</strain>
    </source>
</reference>
<protein>
    <submittedName>
        <fullName evidence="2">PEP-CTERM sorting domain-containing protein</fullName>
    </submittedName>
</protein>
<dbReference type="NCBIfam" id="NF035944">
    <property type="entry name" value="PEPxxWA-CTERM"/>
    <property type="match status" value="1"/>
</dbReference>
<accession>A0ABX0NUZ6</accession>
<dbReference type="InterPro" id="IPR013424">
    <property type="entry name" value="Ice-binding_C"/>
</dbReference>
<keyword evidence="3" id="KW-1185">Reference proteome</keyword>
<dbReference type="Proteomes" id="UP000609726">
    <property type="component" value="Unassembled WGS sequence"/>
</dbReference>
<proteinExistence type="predicted"/>
<dbReference type="EMBL" id="WHJH01000015">
    <property type="protein sequence ID" value="NHZ90297.1"/>
    <property type="molecule type" value="Genomic_DNA"/>
</dbReference>
<gene>
    <name evidence="2" type="ORF">F2P45_14910</name>
</gene>
<evidence type="ECO:0000313" key="2">
    <source>
        <dbReference type="EMBL" id="NHZ90297.1"/>
    </source>
</evidence>
<dbReference type="Pfam" id="PF07589">
    <property type="entry name" value="PEP-CTERM"/>
    <property type="match status" value="1"/>
</dbReference>
<organism evidence="2 3">
    <name type="scientific">Massilia mucilaginosa</name>
    <dbReference type="NCBI Taxonomy" id="2609282"/>
    <lineage>
        <taxon>Bacteria</taxon>
        <taxon>Pseudomonadati</taxon>
        <taxon>Pseudomonadota</taxon>
        <taxon>Betaproteobacteria</taxon>
        <taxon>Burkholderiales</taxon>
        <taxon>Oxalobacteraceae</taxon>
        <taxon>Telluria group</taxon>
        <taxon>Massilia</taxon>
    </lineage>
</organism>
<sequence>MNDCRTAPPRVAHWLAAFCVRPAHYPPRIFMKTIVTALALSVTFAAPLSASAQVSAEGTLNNFSYSLVDLLPNDGIAPSLSIVKPHNPSYPGTVAGAEINESGLRTTREASEDVTRALYSRDLDASVSVPQGTMVATVSGQHFQNLAFHTAASTTGSVGYKRSARARNVMLIEEFVLSPGTQINFFADASGSVATSLPRTNILRENSNFQASMRFDDTWSSAYPNASATFKLTAPLGNSNPDLPFSQSASERLSIMFQNTKSTSRNLKLWIGVSANAESVDTTLSTSPVPEPATYAMLIAGLALVAGAARRKRVG</sequence>
<dbReference type="NCBIfam" id="TIGR02595">
    <property type="entry name" value="PEP_CTERM"/>
    <property type="match status" value="1"/>
</dbReference>